<accession>A0AAX2AJ43</accession>
<sequence>MKNKVVVIEYAAGTDKGFDGFRPDTKPILKAIEEATSLETEIVFYIPNKKEQLFEYLVNNAYCVISRINPGNLKQIDEYFQFLKNLANKQVIVHTHPDVMINLDFKDILFKLKDTVLGEKSTKFYQDFKEFKIDFPKVLNREKIRVLKTNYGSTGEGVYLISLNEDNTISSTEAVNNEKEHFSNLDEFLANFSLKFEEEEKNAVYFKNKKGFVSCKYLSRINEGEIRVLLVNDRPISVVHKKPQEGEFSATLFSGAQYKYEEPTLPKYKKVIDLTMQGLDEIKPYCKNEDFPLLWTMDYILDYDKQLNDIYVLSEINCSCVGITTQLEYARDIAKVFKPQAIDFKLDKDILLKKATY</sequence>
<organism evidence="2 3">
    <name type="scientific">Malaciobacter mytili LMG 24559</name>
    <dbReference type="NCBI Taxonomy" id="1032238"/>
    <lineage>
        <taxon>Bacteria</taxon>
        <taxon>Pseudomonadati</taxon>
        <taxon>Campylobacterota</taxon>
        <taxon>Epsilonproteobacteria</taxon>
        <taxon>Campylobacterales</taxon>
        <taxon>Arcobacteraceae</taxon>
        <taxon>Malaciobacter</taxon>
    </lineage>
</organism>
<proteinExistence type="predicted"/>
<dbReference type="AlphaFoldDB" id="A0AAX2AJ43"/>
<dbReference type="Gene3D" id="3.40.50.20">
    <property type="match status" value="1"/>
</dbReference>
<evidence type="ECO:0000313" key="3">
    <source>
        <dbReference type="Proteomes" id="UP000290092"/>
    </source>
</evidence>
<dbReference type="Gene3D" id="3.30.470.20">
    <property type="entry name" value="ATP-grasp fold, B domain"/>
    <property type="match status" value="1"/>
</dbReference>
<dbReference type="NCBIfam" id="NF033816">
    <property type="entry name" value="Cj0069_fam"/>
    <property type="match status" value="1"/>
</dbReference>
<dbReference type="EMBL" id="NXID01000017">
    <property type="protein sequence ID" value="RXK15958.1"/>
    <property type="molecule type" value="Genomic_DNA"/>
</dbReference>
<evidence type="ECO:0000313" key="2">
    <source>
        <dbReference type="EMBL" id="RXK15958.1"/>
    </source>
</evidence>
<keyword evidence="3" id="KW-1185">Reference proteome</keyword>
<dbReference type="Gene3D" id="3.30.1490.20">
    <property type="entry name" value="ATP-grasp fold, A domain"/>
    <property type="match status" value="1"/>
</dbReference>
<dbReference type="Proteomes" id="UP000290092">
    <property type="component" value="Unassembled WGS sequence"/>
</dbReference>
<gene>
    <name evidence="2" type="ORF">CP985_06235</name>
</gene>
<dbReference type="InterPro" id="IPR013815">
    <property type="entry name" value="ATP_grasp_subdomain_1"/>
</dbReference>
<dbReference type="GO" id="GO:0005524">
    <property type="term" value="F:ATP binding"/>
    <property type="evidence" value="ECO:0007669"/>
    <property type="project" value="InterPro"/>
</dbReference>
<dbReference type="KEGG" id="amyt:AMYT_2408"/>
<protein>
    <recommendedName>
        <fullName evidence="1">DUF6815 domain-containing protein</fullName>
    </recommendedName>
</protein>
<evidence type="ECO:0000259" key="1">
    <source>
        <dbReference type="Pfam" id="PF20668"/>
    </source>
</evidence>
<name>A0AAX2AJ43_9BACT</name>
<reference evidence="2 3" key="1">
    <citation type="submission" date="2017-09" db="EMBL/GenBank/DDBJ databases">
        <title>Genomics of the genus Arcobacter.</title>
        <authorList>
            <person name="Perez-Cataluna A."/>
            <person name="Figueras M.J."/>
            <person name="Salas-Masso N."/>
        </authorList>
    </citation>
    <scope>NUCLEOTIDE SEQUENCE [LARGE SCALE GENOMIC DNA]</scope>
    <source>
        <strain evidence="2 3">CECT 7386</strain>
    </source>
</reference>
<comment type="caution">
    <text evidence="2">The sequence shown here is derived from an EMBL/GenBank/DDBJ whole genome shotgun (WGS) entry which is preliminary data.</text>
</comment>
<feature type="domain" description="DUF6815" evidence="1">
    <location>
        <begin position="223"/>
        <end position="322"/>
    </location>
</feature>
<dbReference type="SUPFAM" id="SSF56059">
    <property type="entry name" value="Glutathione synthetase ATP-binding domain-like"/>
    <property type="match status" value="1"/>
</dbReference>
<dbReference type="InterPro" id="IPR049212">
    <property type="entry name" value="DUF6815"/>
</dbReference>
<dbReference type="RefSeq" id="WP_114842763.1">
    <property type="nucleotide sequence ID" value="NZ_CP031219.1"/>
</dbReference>
<dbReference type="Pfam" id="PF20668">
    <property type="entry name" value="DUF6815"/>
    <property type="match status" value="1"/>
</dbReference>